<dbReference type="PANTHER" id="PTHR32089">
    <property type="entry name" value="METHYL-ACCEPTING CHEMOTAXIS PROTEIN MCPB"/>
    <property type="match status" value="1"/>
</dbReference>
<evidence type="ECO:0000256" key="5">
    <source>
        <dbReference type="ARBA" id="ARBA00029447"/>
    </source>
</evidence>
<dbReference type="CDD" id="cd06225">
    <property type="entry name" value="HAMP"/>
    <property type="match status" value="1"/>
</dbReference>
<dbReference type="GO" id="GO:0007165">
    <property type="term" value="P:signal transduction"/>
    <property type="evidence" value="ECO:0007669"/>
    <property type="project" value="UniProtKB-KW"/>
</dbReference>
<evidence type="ECO:0000256" key="4">
    <source>
        <dbReference type="ARBA" id="ARBA00023224"/>
    </source>
</evidence>
<dbReference type="Pfam" id="PF00015">
    <property type="entry name" value="MCPsignal"/>
    <property type="match status" value="1"/>
</dbReference>
<dbReference type="SMART" id="SM00283">
    <property type="entry name" value="MA"/>
    <property type="match status" value="1"/>
</dbReference>
<evidence type="ECO:0000256" key="2">
    <source>
        <dbReference type="ARBA" id="ARBA00022475"/>
    </source>
</evidence>
<keyword evidence="9" id="KW-1133">Transmembrane helix</keyword>
<feature type="coiled-coil region" evidence="7">
    <location>
        <begin position="83"/>
        <end position="110"/>
    </location>
</feature>
<evidence type="ECO:0000256" key="6">
    <source>
        <dbReference type="PROSITE-ProRule" id="PRU00284"/>
    </source>
</evidence>
<keyword evidence="9" id="KW-0812">Transmembrane</keyword>
<feature type="transmembrane region" description="Helical" evidence="9">
    <location>
        <begin position="12"/>
        <end position="37"/>
    </location>
</feature>
<protein>
    <submittedName>
        <fullName evidence="12">Methyl-accepting chemotaxis protein</fullName>
    </submittedName>
</protein>
<feature type="compositionally biased region" description="Low complexity" evidence="8">
    <location>
        <begin position="517"/>
        <end position="529"/>
    </location>
</feature>
<dbReference type="PANTHER" id="PTHR32089:SF112">
    <property type="entry name" value="LYSOZYME-LIKE PROTEIN-RELATED"/>
    <property type="match status" value="1"/>
</dbReference>
<evidence type="ECO:0000259" key="11">
    <source>
        <dbReference type="PROSITE" id="PS50885"/>
    </source>
</evidence>
<keyword evidence="3 9" id="KW-0472">Membrane</keyword>
<reference evidence="12 13" key="1">
    <citation type="submission" date="2018-11" db="EMBL/GenBank/DDBJ databases">
        <title>Genomic Encyclopedia of Type Strains, Phase IV (KMG-IV): sequencing the most valuable type-strain genomes for metagenomic binning, comparative biology and taxonomic classification.</title>
        <authorList>
            <person name="Goeker M."/>
        </authorList>
    </citation>
    <scope>NUCLEOTIDE SEQUENCE [LARGE SCALE GENOMIC DNA]</scope>
    <source>
        <strain evidence="12 13">DSM 18090</strain>
    </source>
</reference>
<feature type="region of interest" description="Disordered" evidence="8">
    <location>
        <begin position="273"/>
        <end position="312"/>
    </location>
</feature>
<accession>A0A3N5C1M2</accession>
<dbReference type="PROSITE" id="PS50111">
    <property type="entry name" value="CHEMOTAXIS_TRANSDUC_2"/>
    <property type="match status" value="1"/>
</dbReference>
<keyword evidence="7" id="KW-0175">Coiled coil</keyword>
<dbReference type="SUPFAM" id="SSF58104">
    <property type="entry name" value="Methyl-accepting chemotaxis protein (MCP) signaling domain"/>
    <property type="match status" value="1"/>
</dbReference>
<evidence type="ECO:0000313" key="13">
    <source>
        <dbReference type="Proteomes" id="UP000276443"/>
    </source>
</evidence>
<evidence type="ECO:0000256" key="8">
    <source>
        <dbReference type="SAM" id="MobiDB-lite"/>
    </source>
</evidence>
<dbReference type="InterPro" id="IPR003660">
    <property type="entry name" value="HAMP_dom"/>
</dbReference>
<dbReference type="EMBL" id="RKRF01000009">
    <property type="protein sequence ID" value="RPF53282.1"/>
    <property type="molecule type" value="Genomic_DNA"/>
</dbReference>
<dbReference type="Pfam" id="PF00672">
    <property type="entry name" value="HAMP"/>
    <property type="match status" value="1"/>
</dbReference>
<evidence type="ECO:0000256" key="3">
    <source>
        <dbReference type="ARBA" id="ARBA00023136"/>
    </source>
</evidence>
<feature type="domain" description="Methyl-accepting transducer" evidence="10">
    <location>
        <begin position="282"/>
        <end position="518"/>
    </location>
</feature>
<dbReference type="SMART" id="SM00304">
    <property type="entry name" value="HAMP"/>
    <property type="match status" value="1"/>
</dbReference>
<dbReference type="PROSITE" id="PS50885">
    <property type="entry name" value="HAMP"/>
    <property type="match status" value="1"/>
</dbReference>
<dbReference type="RefSeq" id="WP_124221719.1">
    <property type="nucleotide sequence ID" value="NZ_RKRF01000009.1"/>
</dbReference>
<dbReference type="Gene3D" id="6.10.340.10">
    <property type="match status" value="1"/>
</dbReference>
<dbReference type="OrthoDB" id="9804712at2"/>
<evidence type="ECO:0000256" key="1">
    <source>
        <dbReference type="ARBA" id="ARBA00004236"/>
    </source>
</evidence>
<keyword evidence="2" id="KW-1003">Cell membrane</keyword>
<name>A0A3N5C1M2_9BACI</name>
<evidence type="ECO:0000259" key="10">
    <source>
        <dbReference type="PROSITE" id="PS50111"/>
    </source>
</evidence>
<evidence type="ECO:0000256" key="7">
    <source>
        <dbReference type="SAM" id="Coils"/>
    </source>
</evidence>
<feature type="domain" description="HAMP" evidence="11">
    <location>
        <begin position="210"/>
        <end position="263"/>
    </location>
</feature>
<dbReference type="CDD" id="cd11386">
    <property type="entry name" value="MCP_signal"/>
    <property type="match status" value="1"/>
</dbReference>
<gene>
    <name evidence="12" type="ORF">EDC24_1779</name>
</gene>
<feature type="compositionally biased region" description="Polar residues" evidence="8">
    <location>
        <begin position="293"/>
        <end position="312"/>
    </location>
</feature>
<proteinExistence type="inferred from homology"/>
<comment type="caution">
    <text evidence="12">The sequence shown here is derived from an EMBL/GenBank/DDBJ whole genome shotgun (WGS) entry which is preliminary data.</text>
</comment>
<feature type="compositionally biased region" description="Low complexity" evidence="8">
    <location>
        <begin position="536"/>
        <end position="551"/>
    </location>
</feature>
<organism evidence="12 13">
    <name type="scientific">Aquisalibacillus elongatus</name>
    <dbReference type="NCBI Taxonomy" id="485577"/>
    <lineage>
        <taxon>Bacteria</taxon>
        <taxon>Bacillati</taxon>
        <taxon>Bacillota</taxon>
        <taxon>Bacilli</taxon>
        <taxon>Bacillales</taxon>
        <taxon>Bacillaceae</taxon>
        <taxon>Aquisalibacillus</taxon>
    </lineage>
</organism>
<evidence type="ECO:0000313" key="12">
    <source>
        <dbReference type="EMBL" id="RPF53282.1"/>
    </source>
</evidence>
<dbReference type="Gene3D" id="1.10.287.950">
    <property type="entry name" value="Methyl-accepting chemotaxis protein"/>
    <property type="match status" value="1"/>
</dbReference>
<dbReference type="GO" id="GO:0005886">
    <property type="term" value="C:plasma membrane"/>
    <property type="evidence" value="ECO:0007669"/>
    <property type="project" value="UniProtKB-SubCell"/>
</dbReference>
<feature type="transmembrane region" description="Helical" evidence="9">
    <location>
        <begin position="185"/>
        <end position="208"/>
    </location>
</feature>
<evidence type="ECO:0000256" key="9">
    <source>
        <dbReference type="SAM" id="Phobius"/>
    </source>
</evidence>
<keyword evidence="4 6" id="KW-0807">Transducer</keyword>
<dbReference type="AlphaFoldDB" id="A0A3N5C1M2"/>
<comment type="similarity">
    <text evidence="5">Belongs to the methyl-accepting chemotaxis (MCP) protein family.</text>
</comment>
<dbReference type="InterPro" id="IPR004089">
    <property type="entry name" value="MCPsignal_dom"/>
</dbReference>
<dbReference type="Proteomes" id="UP000276443">
    <property type="component" value="Unassembled WGS sequence"/>
</dbReference>
<feature type="compositionally biased region" description="Polar residues" evidence="8">
    <location>
        <begin position="273"/>
        <end position="285"/>
    </location>
</feature>
<feature type="region of interest" description="Disordered" evidence="8">
    <location>
        <begin position="517"/>
        <end position="551"/>
    </location>
</feature>
<sequence>MKRLKWKNIRIGWKYGIAFVLTILLFMASASFIAYFMNGVIQDLEEVDVQADRSVQITEMTTQFSAKDTLIADYVISRGLLKIEEFKEIRDDFQANLSDLEAYLETSNQQDIHNQILENEKTVNEFFLDEIVPTVDQGQTAVSMRYRDEAAAIRDETDELLDQLRVAMNQERVQSIQNAQDNANYTYSLIIFSVLGSILVGGLLMIVISRSVRNKLMAVIGMTREVAKGNLAVKKMNHDSRDEIGQLADSMDEMVEQLREMVYKVQDVSETVSSQSEELTQSAQEVGQGAEQVASTMEELSSGAEQQANSSNQITHLSKELNEQVVQANESGQALQNSSYQVKDQAHKGNEQIEQSVEQMNDITNVVSESVKKVKQLETYSTNISKLVDVIQDIAEQTNLLALNAAIEAARAGESGKGFAVVADEVRKLAEQVGDSVSEITTIISGIQTETKSVVGTLEQGQEKVALGNKQIKVSQESFNTISESVEDMIERIEHVSNNLQHVSGFSEKVVSASEEIASTSEEAAAGIEQSSATVEQQSSSMQEISASSESLAQLSEELNDLIRRFRL</sequence>
<keyword evidence="13" id="KW-1185">Reference proteome</keyword>
<comment type="subcellular location">
    <subcellularLocation>
        <location evidence="1">Cell membrane</location>
    </subcellularLocation>
</comment>